<dbReference type="Proteomes" id="UP000504606">
    <property type="component" value="Unplaced"/>
</dbReference>
<accession>A0A6J1TDK9</accession>
<dbReference type="InterPro" id="IPR016719">
    <property type="entry name" value="CAMLG"/>
</dbReference>
<name>A0A6J1TDK9_FRAOC</name>
<evidence type="ECO:0000256" key="1">
    <source>
        <dbReference type="SAM" id="MobiDB-lite"/>
    </source>
</evidence>
<dbReference type="GeneID" id="113215420"/>
<feature type="compositionally biased region" description="Low complexity" evidence="1">
    <location>
        <begin position="73"/>
        <end position="89"/>
    </location>
</feature>
<organism evidence="2 3">
    <name type="scientific">Frankliniella occidentalis</name>
    <name type="common">Western flower thrips</name>
    <name type="synonym">Euthrips occidentalis</name>
    <dbReference type="NCBI Taxonomy" id="133901"/>
    <lineage>
        <taxon>Eukaryota</taxon>
        <taxon>Metazoa</taxon>
        <taxon>Ecdysozoa</taxon>
        <taxon>Arthropoda</taxon>
        <taxon>Hexapoda</taxon>
        <taxon>Insecta</taxon>
        <taxon>Pterygota</taxon>
        <taxon>Neoptera</taxon>
        <taxon>Paraneoptera</taxon>
        <taxon>Thysanoptera</taxon>
        <taxon>Terebrantia</taxon>
        <taxon>Thripoidea</taxon>
        <taxon>Thripidae</taxon>
        <taxon>Frankliniella</taxon>
    </lineage>
</organism>
<dbReference type="GO" id="GO:0043529">
    <property type="term" value="C:GET complex"/>
    <property type="evidence" value="ECO:0007669"/>
    <property type="project" value="TreeGrafter"/>
</dbReference>
<dbReference type="PANTHER" id="PTHR15026:SF0">
    <property type="entry name" value="GUIDED ENTRY OF TAIL-ANCHORED PROTEINS FACTOR CAMLG"/>
    <property type="match status" value="1"/>
</dbReference>
<dbReference type="GO" id="GO:0071816">
    <property type="term" value="P:tail-anchored membrane protein insertion into ER membrane"/>
    <property type="evidence" value="ECO:0007669"/>
    <property type="project" value="TreeGrafter"/>
</dbReference>
<feature type="region of interest" description="Disordered" evidence="1">
    <location>
        <begin position="73"/>
        <end position="92"/>
    </location>
</feature>
<proteinExistence type="predicted"/>
<evidence type="ECO:0000313" key="2">
    <source>
        <dbReference type="Proteomes" id="UP000504606"/>
    </source>
</evidence>
<sequence length="234" mass="25901">MAEAAARREARRRRILENSENRLRVISGLSKADDAKESSEGSFYDAAYSPPLIKKDDPILEYVPQNSQAKAFESPSVISSPNEPVSSSSQIEEKPVPEFPFSSSNQFTSVPLQQEEPSQSFISTAIASRIHLIGLALLVRLLLSTSYGYWIGESVFVPLFTLQLIKYCGIFPRLESDRSSGGILNAVLLLSGLPARQISRLLQILGGLKGIMEDTYIYLFSFVLFHVSLELITP</sequence>
<protein>
    <submittedName>
        <fullName evidence="3">Guided entry of tail-anchored proteins factor CAMLG</fullName>
    </submittedName>
</protein>
<dbReference type="KEGG" id="foc:113215420"/>
<dbReference type="OrthoDB" id="9895378at2759"/>
<gene>
    <name evidence="3" type="primary">LOC113215420</name>
</gene>
<dbReference type="RefSeq" id="XP_026290837.1">
    <property type="nucleotide sequence ID" value="XM_026435052.2"/>
</dbReference>
<dbReference type="PANTHER" id="PTHR15026">
    <property type="entry name" value="CALCIUM-SIGNAL MODULATING CYCLOPHILIN LIGAND CAML"/>
    <property type="match status" value="1"/>
</dbReference>
<evidence type="ECO:0000313" key="3">
    <source>
        <dbReference type="RefSeq" id="XP_026290837.1"/>
    </source>
</evidence>
<dbReference type="AlphaFoldDB" id="A0A6J1TDK9"/>
<keyword evidence="2" id="KW-1185">Reference proteome</keyword>
<dbReference type="Pfam" id="PF14963">
    <property type="entry name" value="Get2_like"/>
    <property type="match status" value="1"/>
</dbReference>
<reference evidence="3" key="1">
    <citation type="submission" date="2025-08" db="UniProtKB">
        <authorList>
            <consortium name="RefSeq"/>
        </authorList>
    </citation>
    <scope>IDENTIFICATION</scope>
    <source>
        <tissue evidence="3">Whole organism</tissue>
    </source>
</reference>